<keyword evidence="1 5" id="KW-0677">Repeat</keyword>
<dbReference type="PANTHER" id="PTHR11638:SF18">
    <property type="entry name" value="HEAT SHOCK PROTEIN 104"/>
    <property type="match status" value="1"/>
</dbReference>
<dbReference type="SMART" id="SM00382">
    <property type="entry name" value="AAA"/>
    <property type="match status" value="2"/>
</dbReference>
<dbReference type="InterPro" id="IPR050130">
    <property type="entry name" value="ClpA_ClpB"/>
</dbReference>
<evidence type="ECO:0000313" key="10">
    <source>
        <dbReference type="Proteomes" id="UP001595872"/>
    </source>
</evidence>
<dbReference type="GO" id="GO:0008233">
    <property type="term" value="F:peptidase activity"/>
    <property type="evidence" value="ECO:0007669"/>
    <property type="project" value="UniProtKB-KW"/>
</dbReference>
<dbReference type="Gene3D" id="1.10.8.60">
    <property type="match status" value="2"/>
</dbReference>
<dbReference type="RefSeq" id="WP_378261817.1">
    <property type="nucleotide sequence ID" value="NZ_JBHSIT010000011.1"/>
</dbReference>
<evidence type="ECO:0000256" key="5">
    <source>
        <dbReference type="PROSITE-ProRule" id="PRU01251"/>
    </source>
</evidence>
<evidence type="ECO:0000259" key="8">
    <source>
        <dbReference type="PROSITE" id="PS51903"/>
    </source>
</evidence>
<evidence type="ECO:0000313" key="9">
    <source>
        <dbReference type="EMBL" id="MFC4912170.1"/>
    </source>
</evidence>
<dbReference type="PANTHER" id="PTHR11638">
    <property type="entry name" value="ATP-DEPENDENT CLP PROTEASE"/>
    <property type="match status" value="1"/>
</dbReference>
<keyword evidence="9" id="KW-0378">Hydrolase</keyword>
<dbReference type="CDD" id="cd00009">
    <property type="entry name" value="AAA"/>
    <property type="match status" value="1"/>
</dbReference>
<dbReference type="InterPro" id="IPR036628">
    <property type="entry name" value="Clp_N_dom_sf"/>
</dbReference>
<dbReference type="SMART" id="SM01086">
    <property type="entry name" value="ClpB_D2-small"/>
    <property type="match status" value="1"/>
</dbReference>
<reference evidence="10" key="1">
    <citation type="journal article" date="2019" name="Int. J. Syst. Evol. Microbiol.">
        <title>The Global Catalogue of Microorganisms (GCM) 10K type strain sequencing project: providing services to taxonomists for standard genome sequencing and annotation.</title>
        <authorList>
            <consortium name="The Broad Institute Genomics Platform"/>
            <consortium name="The Broad Institute Genome Sequencing Center for Infectious Disease"/>
            <person name="Wu L."/>
            <person name="Ma J."/>
        </authorList>
    </citation>
    <scope>NUCLEOTIDE SEQUENCE [LARGE SCALE GENOMIC DNA]</scope>
    <source>
        <strain evidence="10">KLKA75</strain>
    </source>
</reference>
<dbReference type="Pfam" id="PF17871">
    <property type="entry name" value="AAA_lid_9"/>
    <property type="match status" value="1"/>
</dbReference>
<organism evidence="9 10">
    <name type="scientific">Actinomadura gamaensis</name>
    <dbReference type="NCBI Taxonomy" id="1763541"/>
    <lineage>
        <taxon>Bacteria</taxon>
        <taxon>Bacillati</taxon>
        <taxon>Actinomycetota</taxon>
        <taxon>Actinomycetes</taxon>
        <taxon>Streptosporangiales</taxon>
        <taxon>Thermomonosporaceae</taxon>
        <taxon>Actinomadura</taxon>
    </lineage>
</organism>
<evidence type="ECO:0000256" key="4">
    <source>
        <dbReference type="ARBA" id="ARBA00023186"/>
    </source>
</evidence>
<dbReference type="InterPro" id="IPR027417">
    <property type="entry name" value="P-loop_NTPase"/>
</dbReference>
<dbReference type="CDD" id="cd19499">
    <property type="entry name" value="RecA-like_ClpB_Hsp104-like"/>
    <property type="match status" value="1"/>
</dbReference>
<evidence type="ECO:0000256" key="3">
    <source>
        <dbReference type="ARBA" id="ARBA00022840"/>
    </source>
</evidence>
<dbReference type="Gene3D" id="4.10.860.10">
    <property type="entry name" value="UVR domain"/>
    <property type="match status" value="1"/>
</dbReference>
<dbReference type="Pfam" id="PF00004">
    <property type="entry name" value="AAA"/>
    <property type="match status" value="1"/>
</dbReference>
<dbReference type="InterPro" id="IPR019489">
    <property type="entry name" value="Clp_ATPase_C"/>
</dbReference>
<feature type="region of interest" description="Disordered" evidence="6">
    <location>
        <begin position="812"/>
        <end position="838"/>
    </location>
</feature>
<dbReference type="PRINTS" id="PR00300">
    <property type="entry name" value="CLPPROTEASEA"/>
</dbReference>
<dbReference type="InterPro" id="IPR001943">
    <property type="entry name" value="UVR_dom"/>
</dbReference>
<protein>
    <submittedName>
        <fullName evidence="9">ATP-dependent Clp protease ATP-binding subunit</fullName>
    </submittedName>
</protein>
<dbReference type="GO" id="GO:0006508">
    <property type="term" value="P:proteolysis"/>
    <property type="evidence" value="ECO:0007669"/>
    <property type="project" value="UniProtKB-KW"/>
</dbReference>
<dbReference type="SUPFAM" id="SSF52540">
    <property type="entry name" value="P-loop containing nucleoside triphosphate hydrolases"/>
    <property type="match status" value="2"/>
</dbReference>
<accession>A0ABV9U6L7</accession>
<dbReference type="PROSITE" id="PS50151">
    <property type="entry name" value="UVR"/>
    <property type="match status" value="1"/>
</dbReference>
<keyword evidence="4" id="KW-0143">Chaperone</keyword>
<dbReference type="SUPFAM" id="SSF81923">
    <property type="entry name" value="Double Clp-N motif"/>
    <property type="match status" value="1"/>
</dbReference>
<dbReference type="InterPro" id="IPR018368">
    <property type="entry name" value="ClpA/B_CS1"/>
</dbReference>
<dbReference type="Pfam" id="PF07724">
    <property type="entry name" value="AAA_2"/>
    <property type="match status" value="1"/>
</dbReference>
<proteinExistence type="predicted"/>
<feature type="domain" description="UVR" evidence="7">
    <location>
        <begin position="422"/>
        <end position="457"/>
    </location>
</feature>
<dbReference type="InterPro" id="IPR001270">
    <property type="entry name" value="ClpA/B"/>
</dbReference>
<dbReference type="Proteomes" id="UP001595872">
    <property type="component" value="Unassembled WGS sequence"/>
</dbReference>
<dbReference type="Pfam" id="PF10431">
    <property type="entry name" value="ClpB_D2-small"/>
    <property type="match status" value="1"/>
</dbReference>
<dbReference type="PROSITE" id="PS00870">
    <property type="entry name" value="CLPAB_1"/>
    <property type="match status" value="1"/>
</dbReference>
<dbReference type="Gene3D" id="1.10.1780.10">
    <property type="entry name" value="Clp, N-terminal domain"/>
    <property type="match status" value="1"/>
</dbReference>
<sequence>MFERFTDRARRVVVLAQEEARMLNHNYIGTEHILLGLIHEGEGVAAKALESLGISLEAVRQQVEEIIGQGQQAPSGHIPFTPRAKKVLELSLREALQLGHNYIGTEHILLGLIREGEGVAAQVLVKLGADLNRVRQQVIQLLHGYSGGKEPASSGGPSESAPSTSLVLDQFGRNLTQAAREGKLDPVIGRDTEIERVMQVLSRRTKNNPVLVGEPGVGKTAVVEGLAQKIVKGEVPETLKDKQLYTLDLGALVAGSRYRGDFEERLKKVLKEIRTRGDIILFIDELHTLVGAGAAEGAIDAASILKPMLARGELQTIGATTLDEYRKHLEKDAALERRFQPIQVAEPSLSHTIEILKGLRDRYEAHHRVSITDAALVAAAQLADRYISDRFLPDKAIDLIDEAGSRMRIRRMTAPPDLREYDEKIADVRREKESAIDAQDFEKAAALRDSEKQLLGKKAQREKEWKAGDMDVVAEVTEELIAEVLATATGIPVFKLTEEESARLLRMEDELHRRVIGQEDAIKALSQSIRRTRAGLKDPKRPGGSFIFAGPSGVGKTELSKTLAEFLFGDEDALIQLDMSEFMEKHTVSRLFGSPPGYVGYEEGGQLTEKVRRKPFSVVLFDEIEKAHPDIFNSLLQILEDGRLTDAQGRVVDFKNTVIIMTTNLGTRDISKGQSLGFSRQDDTQGSYDRMKSKVSEELKQHFRPEFLNRVDDIVVFHQLTPKEIIQIVDLMIAKVDERLKDRDMGIELKSEAKDLLAERGYDPVLGARPLRRTIQREIEDNLSEKILYGELSAGQIVIVGTEGTGEEAKFTFKGVPKPNGVPDSPPPIEGAVNFNKE</sequence>
<keyword evidence="10" id="KW-1185">Reference proteome</keyword>
<evidence type="ECO:0000256" key="1">
    <source>
        <dbReference type="ARBA" id="ARBA00022737"/>
    </source>
</evidence>
<dbReference type="GO" id="GO:0005524">
    <property type="term" value="F:ATP binding"/>
    <property type="evidence" value="ECO:0007669"/>
    <property type="project" value="UniProtKB-KW"/>
</dbReference>
<gene>
    <name evidence="9" type="ORF">ACFPCY_33045</name>
</gene>
<evidence type="ECO:0000259" key="7">
    <source>
        <dbReference type="PROSITE" id="PS50151"/>
    </source>
</evidence>
<keyword evidence="3 9" id="KW-0067">ATP-binding</keyword>
<dbReference type="PROSITE" id="PS51903">
    <property type="entry name" value="CLP_R"/>
    <property type="match status" value="1"/>
</dbReference>
<keyword evidence="9" id="KW-0645">Protease</keyword>
<name>A0ABV9U6L7_9ACTN</name>
<evidence type="ECO:0000256" key="6">
    <source>
        <dbReference type="SAM" id="MobiDB-lite"/>
    </source>
</evidence>
<dbReference type="InterPro" id="IPR041546">
    <property type="entry name" value="ClpA/ClpB_AAA_lid"/>
</dbReference>
<dbReference type="InterPro" id="IPR004176">
    <property type="entry name" value="Clp_R_N"/>
</dbReference>
<dbReference type="InterPro" id="IPR003959">
    <property type="entry name" value="ATPase_AAA_core"/>
</dbReference>
<feature type="domain" description="Clp R" evidence="8">
    <location>
        <begin position="2"/>
        <end position="144"/>
    </location>
</feature>
<keyword evidence="2" id="KW-0547">Nucleotide-binding</keyword>
<evidence type="ECO:0000256" key="2">
    <source>
        <dbReference type="ARBA" id="ARBA00022741"/>
    </source>
</evidence>
<dbReference type="InterPro" id="IPR003593">
    <property type="entry name" value="AAA+_ATPase"/>
</dbReference>
<dbReference type="EMBL" id="JBHSIT010000011">
    <property type="protein sequence ID" value="MFC4912170.1"/>
    <property type="molecule type" value="Genomic_DNA"/>
</dbReference>
<dbReference type="Pfam" id="PF02861">
    <property type="entry name" value="Clp_N"/>
    <property type="match status" value="1"/>
</dbReference>
<dbReference type="Gene3D" id="3.40.50.300">
    <property type="entry name" value="P-loop containing nucleotide triphosphate hydrolases"/>
    <property type="match status" value="2"/>
</dbReference>
<comment type="caution">
    <text evidence="9">The sequence shown here is derived from an EMBL/GenBank/DDBJ whole genome shotgun (WGS) entry which is preliminary data.</text>
</comment>